<dbReference type="Gene3D" id="3.40.50.2300">
    <property type="match status" value="2"/>
</dbReference>
<dbReference type="CDD" id="cd01392">
    <property type="entry name" value="HTH_LacI"/>
    <property type="match status" value="1"/>
</dbReference>
<evidence type="ECO:0000256" key="4">
    <source>
        <dbReference type="SAM" id="MobiDB-lite"/>
    </source>
</evidence>
<proteinExistence type="predicted"/>
<evidence type="ECO:0000313" key="7">
    <source>
        <dbReference type="Proteomes" id="UP001597327"/>
    </source>
</evidence>
<evidence type="ECO:0000256" key="2">
    <source>
        <dbReference type="ARBA" id="ARBA00023125"/>
    </source>
</evidence>
<keyword evidence="7" id="KW-1185">Reference proteome</keyword>
<comment type="caution">
    <text evidence="6">The sequence shown here is derived from an EMBL/GenBank/DDBJ whole genome shotgun (WGS) entry which is preliminary data.</text>
</comment>
<dbReference type="RefSeq" id="WP_244304746.1">
    <property type="nucleotide sequence ID" value="NZ_JBHUFA010000013.1"/>
</dbReference>
<dbReference type="Proteomes" id="UP001597327">
    <property type="component" value="Unassembled WGS sequence"/>
</dbReference>
<evidence type="ECO:0000259" key="5">
    <source>
        <dbReference type="PROSITE" id="PS50932"/>
    </source>
</evidence>
<feature type="domain" description="HTH lacI-type" evidence="5">
    <location>
        <begin position="37"/>
        <end position="91"/>
    </location>
</feature>
<keyword evidence="3" id="KW-0804">Transcription</keyword>
<evidence type="ECO:0000256" key="3">
    <source>
        <dbReference type="ARBA" id="ARBA00023163"/>
    </source>
</evidence>
<evidence type="ECO:0000256" key="1">
    <source>
        <dbReference type="ARBA" id="ARBA00023015"/>
    </source>
</evidence>
<reference evidence="7" key="1">
    <citation type="journal article" date="2019" name="Int. J. Syst. Evol. Microbiol.">
        <title>The Global Catalogue of Microorganisms (GCM) 10K type strain sequencing project: providing services to taxonomists for standard genome sequencing and annotation.</title>
        <authorList>
            <consortium name="The Broad Institute Genomics Platform"/>
            <consortium name="The Broad Institute Genome Sequencing Center for Infectious Disease"/>
            <person name="Wu L."/>
            <person name="Ma J."/>
        </authorList>
    </citation>
    <scope>NUCLEOTIDE SEQUENCE [LARGE SCALE GENOMIC DNA]</scope>
    <source>
        <strain evidence="7">JCM 3369</strain>
    </source>
</reference>
<keyword evidence="2 6" id="KW-0238">DNA-binding</keyword>
<feature type="region of interest" description="Disordered" evidence="4">
    <location>
        <begin position="1"/>
        <end position="34"/>
    </location>
</feature>
<dbReference type="SUPFAM" id="SSF53822">
    <property type="entry name" value="Periplasmic binding protein-like I"/>
    <property type="match status" value="1"/>
</dbReference>
<dbReference type="Pfam" id="PF00532">
    <property type="entry name" value="Peripla_BP_1"/>
    <property type="match status" value="1"/>
</dbReference>
<dbReference type="InterPro" id="IPR000843">
    <property type="entry name" value="HTH_LacI"/>
</dbReference>
<accession>A0ABW4JZQ6</accession>
<dbReference type="InterPro" id="IPR028082">
    <property type="entry name" value="Peripla_BP_I"/>
</dbReference>
<dbReference type="CDD" id="cd06289">
    <property type="entry name" value="PBP1_MalI-like"/>
    <property type="match status" value="1"/>
</dbReference>
<dbReference type="PROSITE" id="PS50932">
    <property type="entry name" value="HTH_LACI_2"/>
    <property type="match status" value="1"/>
</dbReference>
<gene>
    <name evidence="6" type="ORF">ACFSC7_15970</name>
</gene>
<dbReference type="SMART" id="SM00354">
    <property type="entry name" value="HTH_LACI"/>
    <property type="match status" value="1"/>
</dbReference>
<dbReference type="SUPFAM" id="SSF47413">
    <property type="entry name" value="lambda repressor-like DNA-binding domains"/>
    <property type="match status" value="1"/>
</dbReference>
<dbReference type="PANTHER" id="PTHR30146:SF109">
    <property type="entry name" value="HTH-TYPE TRANSCRIPTIONAL REGULATOR GALS"/>
    <property type="match status" value="1"/>
</dbReference>
<dbReference type="Gene3D" id="1.10.260.40">
    <property type="entry name" value="lambda repressor-like DNA-binding domains"/>
    <property type="match status" value="1"/>
</dbReference>
<dbReference type="InterPro" id="IPR001761">
    <property type="entry name" value="Peripla_BP/Lac1_sug-bd_dom"/>
</dbReference>
<organism evidence="6 7">
    <name type="scientific">Roseibium aestuarii</name>
    <dbReference type="NCBI Taxonomy" id="2600299"/>
    <lineage>
        <taxon>Bacteria</taxon>
        <taxon>Pseudomonadati</taxon>
        <taxon>Pseudomonadota</taxon>
        <taxon>Alphaproteobacteria</taxon>
        <taxon>Hyphomicrobiales</taxon>
        <taxon>Stappiaceae</taxon>
        <taxon>Roseibium</taxon>
    </lineage>
</organism>
<name>A0ABW4JZQ6_9HYPH</name>
<dbReference type="EMBL" id="JBHUFA010000013">
    <property type="protein sequence ID" value="MFD1697016.1"/>
    <property type="molecule type" value="Genomic_DNA"/>
</dbReference>
<evidence type="ECO:0000313" key="6">
    <source>
        <dbReference type="EMBL" id="MFD1697016.1"/>
    </source>
</evidence>
<sequence length="378" mass="40975">MIDDENETEGRSPGEGSGPEAAGQPSGAEGYRPGKRLTLSHIADQLGISTATVSLALRNSPLVAEETRAKVKRTAEDIGYIYNRSAASLRTARSQIVGVAVHDILNPYFAEAFSALETVLEEQGQMIFICNHRDDVKRQRAFINTLLQHRADGLILCPSVGTTAEEINRLVGQGIPVTLMCREVPKVWAPCILGDDLKGAYQITRHLVQQGHSRIAMVGGRRESSAGRDRHAGWKKALVEAGIDPAAQLDLPELMTQADGRAAVPEILNAAERPTAVMCFNDLVALGMMPMFRRNNVEPGPDIAVTGYDDIDGADARTPALTTVQNHPDKIGRLAALTLLRQIAGERVPNTPIRIEPELRIRESSPRPGQRLGPALTE</sequence>
<dbReference type="PANTHER" id="PTHR30146">
    <property type="entry name" value="LACI-RELATED TRANSCRIPTIONAL REPRESSOR"/>
    <property type="match status" value="1"/>
</dbReference>
<feature type="region of interest" description="Disordered" evidence="4">
    <location>
        <begin position="358"/>
        <end position="378"/>
    </location>
</feature>
<keyword evidence="1" id="KW-0805">Transcription regulation</keyword>
<dbReference type="InterPro" id="IPR010982">
    <property type="entry name" value="Lambda_DNA-bd_dom_sf"/>
</dbReference>
<protein>
    <submittedName>
        <fullName evidence="6">LacI family DNA-binding transcriptional regulator</fullName>
    </submittedName>
</protein>
<dbReference type="GO" id="GO:0003677">
    <property type="term" value="F:DNA binding"/>
    <property type="evidence" value="ECO:0007669"/>
    <property type="project" value="UniProtKB-KW"/>
</dbReference>
<dbReference type="Pfam" id="PF00356">
    <property type="entry name" value="LacI"/>
    <property type="match status" value="1"/>
</dbReference>